<dbReference type="InterPro" id="IPR029058">
    <property type="entry name" value="AB_hydrolase_fold"/>
</dbReference>
<feature type="domain" description="AB hydrolase-1" evidence="1">
    <location>
        <begin position="3"/>
        <end position="225"/>
    </location>
</feature>
<accession>A0A917IFG3</accession>
<dbReference type="Gene3D" id="3.40.50.1820">
    <property type="entry name" value="alpha/beta hydrolase"/>
    <property type="match status" value="1"/>
</dbReference>
<proteinExistence type="predicted"/>
<evidence type="ECO:0000313" key="2">
    <source>
        <dbReference type="EMBL" id="GGH48122.1"/>
    </source>
</evidence>
<evidence type="ECO:0000313" key="3">
    <source>
        <dbReference type="Proteomes" id="UP000657592"/>
    </source>
</evidence>
<dbReference type="AlphaFoldDB" id="A0A917IFG3"/>
<dbReference type="Proteomes" id="UP000657592">
    <property type="component" value="Unassembled WGS sequence"/>
</dbReference>
<gene>
    <name evidence="2" type="ORF">GCM10010921_25340</name>
</gene>
<dbReference type="InterPro" id="IPR050266">
    <property type="entry name" value="AB_hydrolase_sf"/>
</dbReference>
<organism evidence="2 3">
    <name type="scientific">Microbacterium album</name>
    <dbReference type="NCBI Taxonomy" id="2053191"/>
    <lineage>
        <taxon>Bacteria</taxon>
        <taxon>Bacillati</taxon>
        <taxon>Actinomycetota</taxon>
        <taxon>Actinomycetes</taxon>
        <taxon>Micrococcales</taxon>
        <taxon>Microbacteriaceae</taxon>
        <taxon>Microbacterium</taxon>
    </lineage>
</organism>
<reference evidence="2" key="1">
    <citation type="journal article" date="2014" name="Int. J. Syst. Evol. Microbiol.">
        <title>Complete genome sequence of Corynebacterium casei LMG S-19264T (=DSM 44701T), isolated from a smear-ripened cheese.</title>
        <authorList>
            <consortium name="US DOE Joint Genome Institute (JGI-PGF)"/>
            <person name="Walter F."/>
            <person name="Albersmeier A."/>
            <person name="Kalinowski J."/>
            <person name="Ruckert C."/>
        </authorList>
    </citation>
    <scope>NUCLEOTIDE SEQUENCE</scope>
    <source>
        <strain evidence="2">CGMCC 1.15794</strain>
    </source>
</reference>
<dbReference type="SUPFAM" id="SSF53474">
    <property type="entry name" value="alpha/beta-Hydrolases"/>
    <property type="match status" value="1"/>
</dbReference>
<sequence length="253" mass="27326">MQVVLVHGIRTSATMWRAQVRHLEARGAGVHALDLPGHGTRIDETFTLEGAFATIDRTVREAARHGPVLLVGHSMGGLIATEYAGSERPPPIAAFVGCGCTALPRGFGLRAYRLLMAGFNSLPGRGRLITDALLWSTLPAETRGDFAAGGYAFGAQDDALRSLSSLDVMAALRRIRVPVWFVNGRWDQLRMHERLFGELAPHAELIVVPRTTHLVTTMRPEVFNAVLDLAIATIETDATTRASGSDEGDPLPT</sequence>
<keyword evidence="3" id="KW-1185">Reference proteome</keyword>
<dbReference type="Pfam" id="PF12697">
    <property type="entry name" value="Abhydrolase_6"/>
    <property type="match status" value="1"/>
</dbReference>
<comment type="caution">
    <text evidence="2">The sequence shown here is derived from an EMBL/GenBank/DDBJ whole genome shotgun (WGS) entry which is preliminary data.</text>
</comment>
<dbReference type="InterPro" id="IPR000073">
    <property type="entry name" value="AB_hydrolase_1"/>
</dbReference>
<dbReference type="GO" id="GO:0003824">
    <property type="term" value="F:catalytic activity"/>
    <property type="evidence" value="ECO:0007669"/>
    <property type="project" value="UniProtKB-ARBA"/>
</dbReference>
<evidence type="ECO:0000259" key="1">
    <source>
        <dbReference type="Pfam" id="PF12697"/>
    </source>
</evidence>
<protein>
    <submittedName>
        <fullName evidence="2">Lysophospholipase</fullName>
    </submittedName>
</protein>
<name>A0A917IFG3_9MICO</name>
<dbReference type="PANTHER" id="PTHR43798">
    <property type="entry name" value="MONOACYLGLYCEROL LIPASE"/>
    <property type="match status" value="1"/>
</dbReference>
<reference evidence="2" key="2">
    <citation type="submission" date="2020-09" db="EMBL/GenBank/DDBJ databases">
        <authorList>
            <person name="Sun Q."/>
            <person name="Zhou Y."/>
        </authorList>
    </citation>
    <scope>NUCLEOTIDE SEQUENCE</scope>
    <source>
        <strain evidence="2">CGMCC 1.15794</strain>
    </source>
</reference>
<dbReference type="EMBL" id="BMJY01000013">
    <property type="protein sequence ID" value="GGH48122.1"/>
    <property type="molecule type" value="Genomic_DNA"/>
</dbReference>